<dbReference type="EMBL" id="CAJOBB010007130">
    <property type="protein sequence ID" value="CAF4179058.1"/>
    <property type="molecule type" value="Genomic_DNA"/>
</dbReference>
<comment type="caution">
    <text evidence="2">The sequence shown here is derived from an EMBL/GenBank/DDBJ whole genome shotgun (WGS) entry which is preliminary data.</text>
</comment>
<reference evidence="2" key="1">
    <citation type="submission" date="2021-02" db="EMBL/GenBank/DDBJ databases">
        <authorList>
            <person name="Nowell W R."/>
        </authorList>
    </citation>
    <scope>NUCLEOTIDE SEQUENCE</scope>
</reference>
<accession>A0A819ZLF4</accession>
<protein>
    <submittedName>
        <fullName evidence="2">Uncharacterized protein</fullName>
    </submittedName>
</protein>
<feature type="transmembrane region" description="Helical" evidence="1">
    <location>
        <begin position="52"/>
        <end position="76"/>
    </location>
</feature>
<evidence type="ECO:0000313" key="2">
    <source>
        <dbReference type="EMBL" id="CAF4179058.1"/>
    </source>
</evidence>
<evidence type="ECO:0000313" key="3">
    <source>
        <dbReference type="Proteomes" id="UP000663868"/>
    </source>
</evidence>
<keyword evidence="1" id="KW-0472">Membrane</keyword>
<organism evidence="2 3">
    <name type="scientific">Adineta steineri</name>
    <dbReference type="NCBI Taxonomy" id="433720"/>
    <lineage>
        <taxon>Eukaryota</taxon>
        <taxon>Metazoa</taxon>
        <taxon>Spiralia</taxon>
        <taxon>Gnathifera</taxon>
        <taxon>Rotifera</taxon>
        <taxon>Eurotatoria</taxon>
        <taxon>Bdelloidea</taxon>
        <taxon>Adinetida</taxon>
        <taxon>Adinetidae</taxon>
        <taxon>Adineta</taxon>
    </lineage>
</organism>
<name>A0A819ZLF4_9BILA</name>
<gene>
    <name evidence="2" type="ORF">KXQ929_LOCUS38839</name>
</gene>
<sequence>MGPRCTTLQLGGDVSIPGNGNSAIIFNGIPYNISNIFNNALNITMEKYRSELIIIQFSSVFLMTILWCAIVIYISIKKTVNKDIESVLNKCDVQLETNNTRYRRYLIELDEALQEVENLLKNDHYSLQYFAQPLEYIENLYHLVRSSPDLLYIVISKLIDKNYAGLCLAVLTLKNRSPCENSEAWQSITSALTGLCSYMRASSKLCFAAVDAKMISILASILSQRSYLDDLDTNTPVTFLFLMTSRMFHYLAEIELLKYKLEQHNCSEILLNVIAHTNNKLLRAINILTVARMSKNSIYKISFTFEDSLILFRLYYESVKSDSQEVYGLKQQHIMNGFYAIGQLDYRAFALKKH</sequence>
<keyword evidence="1" id="KW-0812">Transmembrane</keyword>
<keyword evidence="1" id="KW-1133">Transmembrane helix</keyword>
<proteinExistence type="predicted"/>
<evidence type="ECO:0000256" key="1">
    <source>
        <dbReference type="SAM" id="Phobius"/>
    </source>
</evidence>
<dbReference type="AlphaFoldDB" id="A0A819ZLF4"/>
<dbReference type="Proteomes" id="UP000663868">
    <property type="component" value="Unassembled WGS sequence"/>
</dbReference>